<accession>A0A7S1SJ80</accession>
<dbReference type="PANTHER" id="PTHR36739:SF1">
    <property type="entry name" value="D-TAGATOSE-1,6-BISPHOSPHATE ALDOLASE SUBUNIT"/>
    <property type="match status" value="1"/>
</dbReference>
<evidence type="ECO:0000313" key="3">
    <source>
        <dbReference type="EMBL" id="CAD9200544.1"/>
    </source>
</evidence>
<dbReference type="Pfam" id="PF25103">
    <property type="entry name" value="DUF7811"/>
    <property type="match status" value="1"/>
</dbReference>
<evidence type="ECO:0000256" key="1">
    <source>
        <dbReference type="SAM" id="MobiDB-lite"/>
    </source>
</evidence>
<sequence>MSASVAPSGNASPIARASPRGVSWTSFSAHSLRKRGTSHEIGHKLYGSLRKQAQRPQTCVASQIRPYGPGDEFEQGRPDKVFSFLTPEGVIQFSSQGKGSSTPRRRRATHDPLPTWQEQGLCIASTFSLAATNGRDLSRRVIWQGYAQSVPHLVEAVEDTVLWRGGKIALQECQTVETYAQALKMTVVLPLLWSSSYSGTPELDTLNYAITEAGGVIEAVKKQWYML</sequence>
<dbReference type="InterPro" id="IPR056713">
    <property type="entry name" value="DUF7811"/>
</dbReference>
<dbReference type="AlphaFoldDB" id="A0A7S1SJ80"/>
<evidence type="ECO:0000259" key="2">
    <source>
        <dbReference type="Pfam" id="PF25103"/>
    </source>
</evidence>
<feature type="domain" description="DUF7811" evidence="2">
    <location>
        <begin position="103"/>
        <end position="227"/>
    </location>
</feature>
<protein>
    <recommendedName>
        <fullName evidence="2">DUF7811 domain-containing protein</fullName>
    </recommendedName>
</protein>
<reference evidence="3" key="1">
    <citation type="submission" date="2021-01" db="EMBL/GenBank/DDBJ databases">
        <authorList>
            <person name="Corre E."/>
            <person name="Pelletier E."/>
            <person name="Niang G."/>
            <person name="Scheremetjew M."/>
            <person name="Finn R."/>
            <person name="Kale V."/>
            <person name="Holt S."/>
            <person name="Cochrane G."/>
            <person name="Meng A."/>
            <person name="Brown T."/>
            <person name="Cohen L."/>
        </authorList>
    </citation>
    <scope>NUCLEOTIDE SEQUENCE</scope>
    <source>
        <strain evidence="3">PLY429</strain>
    </source>
</reference>
<dbReference type="EMBL" id="HBGG01005788">
    <property type="protein sequence ID" value="CAD9200544.1"/>
    <property type="molecule type" value="Transcribed_RNA"/>
</dbReference>
<feature type="compositionally biased region" description="Polar residues" evidence="1">
    <location>
        <begin position="1"/>
        <end position="11"/>
    </location>
</feature>
<proteinExistence type="predicted"/>
<feature type="region of interest" description="Disordered" evidence="1">
    <location>
        <begin position="1"/>
        <end position="20"/>
    </location>
</feature>
<organism evidence="3">
    <name type="scientific">Tetraselmis chuii</name>
    <dbReference type="NCBI Taxonomy" id="63592"/>
    <lineage>
        <taxon>Eukaryota</taxon>
        <taxon>Viridiplantae</taxon>
        <taxon>Chlorophyta</taxon>
        <taxon>core chlorophytes</taxon>
        <taxon>Chlorodendrophyceae</taxon>
        <taxon>Chlorodendrales</taxon>
        <taxon>Chlorodendraceae</taxon>
        <taxon>Tetraselmis</taxon>
    </lineage>
</organism>
<name>A0A7S1SJ80_9CHLO</name>
<gene>
    <name evidence="3" type="ORF">TCHU04912_LOCUS2777</name>
</gene>
<dbReference type="PANTHER" id="PTHR36739">
    <property type="entry name" value="D-TAGATOSE-1,6-BISPHOSPHATE ALDOLASE SUBUNIT"/>
    <property type="match status" value="1"/>
</dbReference>